<evidence type="ECO:0000313" key="1">
    <source>
        <dbReference type="EMBL" id="CEK96138.1"/>
    </source>
</evidence>
<feature type="non-terminal residue" evidence="1">
    <location>
        <position position="1"/>
    </location>
</feature>
<protein>
    <submittedName>
        <fullName evidence="1">Uncharacterized protein</fullName>
    </submittedName>
</protein>
<organism evidence="1">
    <name type="scientific">Arion vulgaris</name>
    <dbReference type="NCBI Taxonomy" id="1028688"/>
    <lineage>
        <taxon>Eukaryota</taxon>
        <taxon>Metazoa</taxon>
        <taxon>Spiralia</taxon>
        <taxon>Lophotrochozoa</taxon>
        <taxon>Mollusca</taxon>
        <taxon>Gastropoda</taxon>
        <taxon>Heterobranchia</taxon>
        <taxon>Euthyneura</taxon>
        <taxon>Panpulmonata</taxon>
        <taxon>Eupulmonata</taxon>
        <taxon>Stylommatophora</taxon>
        <taxon>Helicina</taxon>
        <taxon>Arionoidea</taxon>
        <taxon>Arionidae</taxon>
        <taxon>Arion</taxon>
    </lineage>
</organism>
<dbReference type="AlphaFoldDB" id="A0A0B7BT21"/>
<name>A0A0B7BT21_9EUPU</name>
<dbReference type="EMBL" id="HACG01049273">
    <property type="protein sequence ID" value="CEK96138.1"/>
    <property type="molecule type" value="Transcribed_RNA"/>
</dbReference>
<reference evidence="1" key="1">
    <citation type="submission" date="2014-12" db="EMBL/GenBank/DDBJ databases">
        <title>Insight into the proteome of Arion vulgaris.</title>
        <authorList>
            <person name="Aradska J."/>
            <person name="Bulat T."/>
            <person name="Smidak R."/>
            <person name="Sarate P."/>
            <person name="Gangsoo J."/>
            <person name="Sialana F."/>
            <person name="Bilban M."/>
            <person name="Lubec G."/>
        </authorList>
    </citation>
    <scope>NUCLEOTIDE SEQUENCE</scope>
    <source>
        <tissue evidence="1">Skin</tissue>
    </source>
</reference>
<accession>A0A0B7BT21</accession>
<gene>
    <name evidence="1" type="primary">ORF210692</name>
</gene>
<sequence length="75" mass="8348">GVLLSAVFMTVNLHENHISNPSLLDDGAYDSEQDIINTAATCIQNSRLAIQPCVHVDRHTRLQSTYFKTAPNMIH</sequence>
<proteinExistence type="predicted"/>